<dbReference type="HOGENOM" id="CLU_019203_2_1_1"/>
<dbReference type="GeneID" id="5030231"/>
<dbReference type="PROSITE" id="PS50082">
    <property type="entry name" value="WD_REPEATS_2"/>
    <property type="match status" value="1"/>
</dbReference>
<dbReference type="OrthoDB" id="6262491at2759"/>
<protein>
    <submittedName>
        <fullName evidence="2">Uncharacterized protein</fullName>
    </submittedName>
</protein>
<evidence type="ECO:0000313" key="2">
    <source>
        <dbReference type="EMBL" id="CAK77050.1"/>
    </source>
</evidence>
<accession>A0D1Y3</accession>
<dbReference type="InterPro" id="IPR001680">
    <property type="entry name" value="WD40_rpt"/>
</dbReference>
<keyword evidence="3" id="KW-1185">Reference proteome</keyword>
<dbReference type="InParanoid" id="A0D1Y3"/>
<dbReference type="PANTHER" id="PTHR19920">
    <property type="entry name" value="WD40 PROTEIN CIAO1"/>
    <property type="match status" value="1"/>
</dbReference>
<dbReference type="eggNOG" id="KOG0285">
    <property type="taxonomic scope" value="Eukaryota"/>
</dbReference>
<dbReference type="Gene3D" id="2.130.10.10">
    <property type="entry name" value="YVTN repeat-like/Quinoprotein amine dehydrogenase"/>
    <property type="match status" value="1"/>
</dbReference>
<proteinExistence type="predicted"/>
<dbReference type="KEGG" id="ptm:GSPATT00039184001"/>
<dbReference type="EMBL" id="CT868255">
    <property type="protein sequence ID" value="CAK77050.1"/>
    <property type="molecule type" value="Genomic_DNA"/>
</dbReference>
<dbReference type="SMART" id="SM00320">
    <property type="entry name" value="WD40"/>
    <property type="match status" value="3"/>
</dbReference>
<evidence type="ECO:0000313" key="3">
    <source>
        <dbReference type="Proteomes" id="UP000000600"/>
    </source>
</evidence>
<sequence length="506" mass="59160">MNQSLADPNFSCINNDGLAQYAIYDPQLSLLCQECQARERRQNCKTLTLEEAIQKVEDKLSLVETKIDQQVQKLSQLINSAKDFRSQFLTVFDLIIINLESWNESLQHMNKNSYILQELQYLETKQTTLFEKLFTSNNYIYITKLCNRFKEYNFVYQNDQQKFSRLLTQMMKETQIPKLDSQIELIKRQQVPQNDACLNLAFNSSDSIMVSTKGINIQAGSFDKGKINLLQNLGGHEDWVNCIVYSKSKEAFFSGSDDETIRIWKLQNNLWTSSKPFKKHKVYSLLLNSKEDQLFSGGNDHQIIVWKVNLEMNELIQLYQLGKHKCSVLSMSLNQSETLLVSCSKLKSEIIVWENGQDKKMKFKQRVKQGQSQHYSGKKLLFLSENNFIWVTATQEADKIFVFERKNGCFQEKSEQTIELNQENLNDDMFLFPIIKDKRTQQIVVRHKTHIYFLKDFGQGKLKIIQQLNCITTSIYGTITNNFLYLIYWDNKTLGYSVYEIKIVLL</sequence>
<dbReference type="PANTHER" id="PTHR19920:SF0">
    <property type="entry name" value="CYTOSOLIC IRON-SULFUR PROTEIN ASSEMBLY PROTEIN CIAO1-RELATED"/>
    <property type="match status" value="1"/>
</dbReference>
<feature type="repeat" description="WD" evidence="1">
    <location>
        <begin position="233"/>
        <end position="274"/>
    </location>
</feature>
<evidence type="ECO:0000256" key="1">
    <source>
        <dbReference type="PROSITE-ProRule" id="PRU00221"/>
    </source>
</evidence>
<gene>
    <name evidence="2" type="ORF">GSPATT00039184001</name>
</gene>
<reference evidence="2 3" key="1">
    <citation type="journal article" date="2006" name="Nature">
        <title>Global trends of whole-genome duplications revealed by the ciliate Paramecium tetraurelia.</title>
        <authorList>
            <consortium name="Genoscope"/>
            <person name="Aury J.-M."/>
            <person name="Jaillon O."/>
            <person name="Duret L."/>
            <person name="Noel B."/>
            <person name="Jubin C."/>
            <person name="Porcel B.M."/>
            <person name="Segurens B."/>
            <person name="Daubin V."/>
            <person name="Anthouard V."/>
            <person name="Aiach N."/>
            <person name="Arnaiz O."/>
            <person name="Billaut A."/>
            <person name="Beisson J."/>
            <person name="Blanc I."/>
            <person name="Bouhouche K."/>
            <person name="Camara F."/>
            <person name="Duharcourt S."/>
            <person name="Guigo R."/>
            <person name="Gogendeau D."/>
            <person name="Katinka M."/>
            <person name="Keller A.-M."/>
            <person name="Kissmehl R."/>
            <person name="Klotz C."/>
            <person name="Koll F."/>
            <person name="Le Moue A."/>
            <person name="Lepere C."/>
            <person name="Malinsky S."/>
            <person name="Nowacki M."/>
            <person name="Nowak J.K."/>
            <person name="Plattner H."/>
            <person name="Poulain J."/>
            <person name="Ruiz F."/>
            <person name="Serrano V."/>
            <person name="Zagulski M."/>
            <person name="Dessen P."/>
            <person name="Betermier M."/>
            <person name="Weissenbach J."/>
            <person name="Scarpelli C."/>
            <person name="Schachter V."/>
            <person name="Sperling L."/>
            <person name="Meyer E."/>
            <person name="Cohen J."/>
            <person name="Wincker P."/>
        </authorList>
    </citation>
    <scope>NUCLEOTIDE SEQUENCE [LARGE SCALE GENOMIC DNA]</scope>
    <source>
        <strain evidence="2 3">Stock d4-2</strain>
    </source>
</reference>
<dbReference type="InterPro" id="IPR015943">
    <property type="entry name" value="WD40/YVTN_repeat-like_dom_sf"/>
</dbReference>
<dbReference type="InterPro" id="IPR036322">
    <property type="entry name" value="WD40_repeat_dom_sf"/>
</dbReference>
<dbReference type="PROSITE" id="PS50294">
    <property type="entry name" value="WD_REPEATS_REGION"/>
    <property type="match status" value="1"/>
</dbReference>
<dbReference type="Proteomes" id="UP000000600">
    <property type="component" value="Unassembled WGS sequence"/>
</dbReference>
<dbReference type="OMA" id="HQIIVWK"/>
<dbReference type="SUPFAM" id="SSF50978">
    <property type="entry name" value="WD40 repeat-like"/>
    <property type="match status" value="1"/>
</dbReference>
<dbReference type="STRING" id="5888.A0D1Y3"/>
<dbReference type="RefSeq" id="XP_001444447.1">
    <property type="nucleotide sequence ID" value="XM_001444410.1"/>
</dbReference>
<dbReference type="AlphaFoldDB" id="A0D1Y3"/>
<keyword evidence="1" id="KW-0853">WD repeat</keyword>
<dbReference type="Pfam" id="PF00400">
    <property type="entry name" value="WD40"/>
    <property type="match status" value="2"/>
</dbReference>
<name>A0D1Y3_PARTE</name>
<organism evidence="2 3">
    <name type="scientific">Paramecium tetraurelia</name>
    <dbReference type="NCBI Taxonomy" id="5888"/>
    <lineage>
        <taxon>Eukaryota</taxon>
        <taxon>Sar</taxon>
        <taxon>Alveolata</taxon>
        <taxon>Ciliophora</taxon>
        <taxon>Intramacronucleata</taxon>
        <taxon>Oligohymenophorea</taxon>
        <taxon>Peniculida</taxon>
        <taxon>Parameciidae</taxon>
        <taxon>Paramecium</taxon>
    </lineage>
</organism>